<feature type="domain" description="Alanine dehydrogenase/pyridine nucleotide transhydrogenase N-terminal" evidence="5">
    <location>
        <begin position="6"/>
        <end position="136"/>
    </location>
</feature>
<evidence type="ECO:0000259" key="5">
    <source>
        <dbReference type="SMART" id="SM01003"/>
    </source>
</evidence>
<dbReference type="EMBL" id="DRLD01000033">
    <property type="protein sequence ID" value="HED09297.1"/>
    <property type="molecule type" value="Genomic_DNA"/>
</dbReference>
<feature type="transmembrane region" description="Helical" evidence="3">
    <location>
        <begin position="126"/>
        <end position="146"/>
    </location>
</feature>
<feature type="region of interest" description="Disordered" evidence="2">
    <location>
        <begin position="1"/>
        <end position="23"/>
    </location>
</feature>
<evidence type="ECO:0000256" key="3">
    <source>
        <dbReference type="SAM" id="Phobius"/>
    </source>
</evidence>
<evidence type="ECO:0000259" key="4">
    <source>
        <dbReference type="SMART" id="SM01002"/>
    </source>
</evidence>
<keyword evidence="1" id="KW-0560">Oxidoreductase</keyword>
<protein>
    <recommendedName>
        <fullName evidence="7">Saccharopine dehydrogenase (NAD(+), L-lysine-forming)</fullName>
    </recommendedName>
</protein>
<proteinExistence type="predicted"/>
<dbReference type="GO" id="GO:0016491">
    <property type="term" value="F:oxidoreductase activity"/>
    <property type="evidence" value="ECO:0007669"/>
    <property type="project" value="UniProtKB-KW"/>
</dbReference>
<dbReference type="Pfam" id="PF05222">
    <property type="entry name" value="AlaDh_PNT_N"/>
    <property type="match status" value="1"/>
</dbReference>
<evidence type="ECO:0000313" key="6">
    <source>
        <dbReference type="EMBL" id="HED09297.1"/>
    </source>
</evidence>
<dbReference type="AlphaFoldDB" id="A0A7V1PTF9"/>
<name>A0A7V1PTF9_CALAY</name>
<reference evidence="6" key="1">
    <citation type="journal article" date="2020" name="mSystems">
        <title>Genome- and Community-Level Interaction Insights into Carbon Utilization and Element Cycling Functions of Hydrothermarchaeota in Hydrothermal Sediment.</title>
        <authorList>
            <person name="Zhou Z."/>
            <person name="Liu Y."/>
            <person name="Xu W."/>
            <person name="Pan J."/>
            <person name="Luo Z.H."/>
            <person name="Li M."/>
        </authorList>
    </citation>
    <scope>NUCLEOTIDE SEQUENCE [LARGE SCALE GENOMIC DNA]</scope>
    <source>
        <strain evidence="6">HyVt-456</strain>
    </source>
</reference>
<keyword evidence="3" id="KW-1133">Transmembrane helix</keyword>
<organism evidence="6">
    <name type="scientific">Caldithrix abyssi</name>
    <dbReference type="NCBI Taxonomy" id="187145"/>
    <lineage>
        <taxon>Bacteria</taxon>
        <taxon>Pseudomonadati</taxon>
        <taxon>Calditrichota</taxon>
        <taxon>Calditrichia</taxon>
        <taxon>Calditrichales</taxon>
        <taxon>Calditrichaceae</taxon>
        <taxon>Caldithrix</taxon>
    </lineage>
</organism>
<dbReference type="InterPro" id="IPR007886">
    <property type="entry name" value="AlaDH/PNT_N"/>
</dbReference>
<gene>
    <name evidence="6" type="ORF">ENJ10_01280</name>
</gene>
<comment type="caution">
    <text evidence="6">The sequence shown here is derived from an EMBL/GenBank/DDBJ whole genome shotgun (WGS) entry which is preliminary data.</text>
</comment>
<sequence length="438" mass="49200">MKGHIAIRKENIEPTERRSPMTPAQAARLMEKGIEVTVEPWDNRYFSAAQWRESGARISDDLSAANIIFGVKEVPVDDLYPGKPHVFFSHTIKGQSYNMPLLQAILDKKVTLLDYEKVTDERGRRLIFFGPYAGLAGAINALWLLGRRLEKEGIASPLSQIRQAREYASLEEAKKAIRAVAAHIEADGMPDTGQTWSIALTGAGTVSRGAQEIIDLLPVKEVTPPEFRQMQKEGSFDRKTLYKVIIDCDNFVKPKNPAGKFDWQDYFDHPEKYEADFEGYLSDLTVVINGIYWETRYPRLITKEAVARLYSEKQPDLRVIADITCDVQGSVECTLHCTASDKPAYVYDPQKDEADESMQAHGPVILAVDKLPSELPGEATAFFGEALAPYVVDLARADFSASFEELDIPAPFKRAVIAHQGRLTPDFEYLYDFLKKQS</sequence>
<evidence type="ECO:0000256" key="2">
    <source>
        <dbReference type="SAM" id="MobiDB-lite"/>
    </source>
</evidence>
<dbReference type="Gene3D" id="3.40.50.720">
    <property type="entry name" value="NAD(P)-binding Rossmann-like Domain"/>
    <property type="match status" value="2"/>
</dbReference>
<dbReference type="Pfam" id="PF01262">
    <property type="entry name" value="AlaDh_PNT_C"/>
    <property type="match status" value="1"/>
</dbReference>
<dbReference type="PANTHER" id="PTHR11133">
    <property type="entry name" value="SACCHAROPINE DEHYDROGENASE"/>
    <property type="match status" value="1"/>
</dbReference>
<evidence type="ECO:0008006" key="7">
    <source>
        <dbReference type="Google" id="ProtNLM"/>
    </source>
</evidence>
<keyword evidence="3" id="KW-0472">Membrane</keyword>
<feature type="compositionally biased region" description="Basic and acidic residues" evidence="2">
    <location>
        <begin position="7"/>
        <end position="19"/>
    </location>
</feature>
<dbReference type="SUPFAM" id="SSF52283">
    <property type="entry name" value="Formate/glycerate dehydrogenase catalytic domain-like"/>
    <property type="match status" value="1"/>
</dbReference>
<dbReference type="PANTHER" id="PTHR11133:SF22">
    <property type="entry name" value="ALPHA-AMINOADIPIC SEMIALDEHYDE SYNTHASE, MITOCHONDRIAL"/>
    <property type="match status" value="1"/>
</dbReference>
<accession>A0A7V1PTF9</accession>
<dbReference type="Proteomes" id="UP000886005">
    <property type="component" value="Unassembled WGS sequence"/>
</dbReference>
<evidence type="ECO:0000256" key="1">
    <source>
        <dbReference type="ARBA" id="ARBA00023002"/>
    </source>
</evidence>
<dbReference type="SMART" id="SM01002">
    <property type="entry name" value="AlaDh_PNT_C"/>
    <property type="match status" value="1"/>
</dbReference>
<keyword evidence="3" id="KW-0812">Transmembrane</keyword>
<dbReference type="InterPro" id="IPR051168">
    <property type="entry name" value="AASS"/>
</dbReference>
<dbReference type="InterPro" id="IPR007698">
    <property type="entry name" value="AlaDH/PNT_NAD(H)-bd"/>
</dbReference>
<feature type="domain" description="Alanine dehydrogenase/pyridine nucleotide transhydrogenase NAD(H)-binding" evidence="4">
    <location>
        <begin position="182"/>
        <end position="367"/>
    </location>
</feature>
<dbReference type="SMART" id="SM01003">
    <property type="entry name" value="AlaDh_PNT_N"/>
    <property type="match status" value="1"/>
</dbReference>